<keyword evidence="11" id="KW-0175">Coiled coil</keyword>
<dbReference type="GO" id="GO:0006511">
    <property type="term" value="P:ubiquitin-dependent protein catabolic process"/>
    <property type="evidence" value="ECO:0007669"/>
    <property type="project" value="InterPro"/>
</dbReference>
<dbReference type="OrthoDB" id="20295at2759"/>
<protein>
    <recommendedName>
        <fullName evidence="6">RING-type E3 ubiquitin transferase</fullName>
        <ecNumber evidence="6">2.3.2.27</ecNumber>
    </recommendedName>
</protein>
<gene>
    <name evidence="15" type="ORF">CTheo_686</name>
</gene>
<dbReference type="PANTHER" id="PTHR13931">
    <property type="entry name" value="UBIQUITINATION FACTOR E4"/>
    <property type="match status" value="1"/>
</dbReference>
<dbReference type="PANTHER" id="PTHR13931:SF2">
    <property type="entry name" value="UBIQUITIN CONJUGATION FACTOR E4 B"/>
    <property type="match status" value="1"/>
</dbReference>
<comment type="pathway">
    <text evidence="4">Protein modification; protein ubiquitination.</text>
</comment>
<dbReference type="EC" id="2.3.2.27" evidence="6"/>
<accession>A0A5N5QVZ3</accession>
<dbReference type="UniPathway" id="UPA00143"/>
<dbReference type="GO" id="GO:0005634">
    <property type="term" value="C:nucleus"/>
    <property type="evidence" value="ECO:0007669"/>
    <property type="project" value="UniProtKB-SubCell"/>
</dbReference>
<feature type="region of interest" description="Disordered" evidence="12">
    <location>
        <begin position="120"/>
        <end position="152"/>
    </location>
</feature>
<evidence type="ECO:0000256" key="12">
    <source>
        <dbReference type="SAM" id="MobiDB-lite"/>
    </source>
</evidence>
<keyword evidence="13" id="KW-0732">Signal</keyword>
<dbReference type="EMBL" id="SSOP01000005">
    <property type="protein sequence ID" value="KAB5595922.1"/>
    <property type="molecule type" value="Genomic_DNA"/>
</dbReference>
<keyword evidence="9" id="KW-0833">Ubl conjugation pathway</keyword>
<reference evidence="15 16" key="1">
    <citation type="journal article" date="2019" name="Fungal Biol. Biotechnol.">
        <title>Draft genome sequence of fastidious pathogen Ceratobasidium theobromae, which causes vascular-streak dieback in Theobroma cacao.</title>
        <authorList>
            <person name="Ali S.S."/>
            <person name="Asman A."/>
            <person name="Shao J."/>
            <person name="Firmansyah A.P."/>
            <person name="Susilo A.W."/>
            <person name="Rosmana A."/>
            <person name="McMahon P."/>
            <person name="Junaid M."/>
            <person name="Guest D."/>
            <person name="Kheng T.Y."/>
            <person name="Meinhardt L.W."/>
            <person name="Bailey B.A."/>
        </authorList>
    </citation>
    <scope>NUCLEOTIDE SEQUENCE [LARGE SCALE GENOMIC DNA]</scope>
    <source>
        <strain evidence="15 16">CT2</strain>
    </source>
</reference>
<organism evidence="15 16">
    <name type="scientific">Ceratobasidium theobromae</name>
    <dbReference type="NCBI Taxonomy" id="1582974"/>
    <lineage>
        <taxon>Eukaryota</taxon>
        <taxon>Fungi</taxon>
        <taxon>Dikarya</taxon>
        <taxon>Basidiomycota</taxon>
        <taxon>Agaricomycotina</taxon>
        <taxon>Agaricomycetes</taxon>
        <taxon>Cantharellales</taxon>
        <taxon>Ceratobasidiaceae</taxon>
        <taxon>Ceratobasidium</taxon>
    </lineage>
</organism>
<dbReference type="Gene3D" id="3.30.40.10">
    <property type="entry name" value="Zinc/RING finger domain, C3HC4 (zinc finger)"/>
    <property type="match status" value="1"/>
</dbReference>
<evidence type="ECO:0000256" key="3">
    <source>
        <dbReference type="ARBA" id="ARBA00004496"/>
    </source>
</evidence>
<name>A0A5N5QVZ3_9AGAM</name>
<dbReference type="FunFam" id="3.30.40.10:FF:000055">
    <property type="entry name" value="Ubiquitin conjugation factor e4 a"/>
    <property type="match status" value="1"/>
</dbReference>
<feature type="domain" description="U-box" evidence="14">
    <location>
        <begin position="1095"/>
        <end position="1169"/>
    </location>
</feature>
<dbReference type="GO" id="GO:0034450">
    <property type="term" value="F:ubiquitin-ubiquitin ligase activity"/>
    <property type="evidence" value="ECO:0007669"/>
    <property type="project" value="InterPro"/>
</dbReference>
<feature type="compositionally biased region" description="Pro residues" evidence="12">
    <location>
        <begin position="124"/>
        <end position="152"/>
    </location>
</feature>
<comment type="subcellular location">
    <subcellularLocation>
        <location evidence="3">Cytoplasm</location>
    </subcellularLocation>
    <subcellularLocation>
        <location evidence="2">Nucleus</location>
    </subcellularLocation>
</comment>
<feature type="chain" id="PRO_5024313812" description="RING-type E3 ubiquitin transferase" evidence="13">
    <location>
        <begin position="26"/>
        <end position="1193"/>
    </location>
</feature>
<evidence type="ECO:0000256" key="6">
    <source>
        <dbReference type="ARBA" id="ARBA00012483"/>
    </source>
</evidence>
<evidence type="ECO:0000256" key="4">
    <source>
        <dbReference type="ARBA" id="ARBA00004906"/>
    </source>
</evidence>
<dbReference type="InterPro" id="IPR003613">
    <property type="entry name" value="Ubox_domain"/>
</dbReference>
<evidence type="ECO:0000313" key="15">
    <source>
        <dbReference type="EMBL" id="KAB5595922.1"/>
    </source>
</evidence>
<dbReference type="InterPro" id="IPR019474">
    <property type="entry name" value="Ub_conjug_fac_E4_core"/>
</dbReference>
<comment type="similarity">
    <text evidence="5">Belongs to the ubiquitin conjugation factor E4 family.</text>
</comment>
<sequence>MQPTLLNIPFAIAVHLFLVPECVLSLYPAELGDVLENDLVSPMIDTERDKLNKDIVDGKSRGSDKRRVSLDGLRNNCPSRLTRVLVFCTAILPENKEMSAPLKTPQGDAEIIRLKRLARLGGQPPSPSSPGPSTPAPAPTPKPVASPAPVTTPAPVAAPAPVAPPAPVATAITPKPKPLLNFPGWESDTISGVFNVTLDRVQAEKSGWSITWLRNVQQELLEENPYRPQPIPLEAEHVDRLLIDRLSLDPRSPTEDPELLTVLVSLPPLETSLAYLVGCWKRIQAIRIQLSRRPPPLADLQRATEILERLRELVISYAGFVLQDPTMFPQPEGVVVGVQELLPSLLSLSSAPLNAGSTTLGLSAGDAEAFIGDLAKRFAGDGLEDIFGDIIATVVKALPADGLGGGGSEWRGVVGALEALVSDKNVAAAIPRLPSWLPEDATPQNVEFTSLLGPLARMGVFAREWPDLAKSYYPEPDKRTNQSTEAVETTLRATLVNLQQSLFLIFNAIVRASPDAREKVLQYLSTVLNLNVKRAGAHVDPRTVASDAFMINLQAALLRFAEPFLDAKFSKIDRVDAKYFAMSSRVNLTEETRVKATVEEVGAWEKRVSESGVSPQNFISDIFFLCAGFNHLGLVRTITTHGEILKHLHEIDKWLETAEATEVPPGPQQTLHQARIDRVKADKTKFLREQLTLEVQLYDPEITLRNLAFTNFLMVWVVRLVDPTHQHPTRPITLPLPEVIPEDFRMLPEYFLEDVVDYYIFVMRARPDLIDISVKTELLTFVLTFLSSTHYIKNPFLKSKLLQILFFGTLQIGRERDGVLGALLNSHPLSLKHLMPALMSFYVEVEQTGASSQFYDKFESRRNISYILRAIWNNPAHRDVLNNVAKDTDKFVRFANLLMNDATYLLDELLTKLTLIKQLQQLMSNKEEWEALSADERREKEKYFRQYEGMATSYSALTKSTIGLLRDFTKEAKAAFLTPEIVDRLAAMLNYNLDMLCGQRCSSLHVKDMEKYRFQPRLLLGEIFQVYLNLSGDAPFIAAVAGEGRSYKKDIFLNAASIVRKYTIKSETEIEKFVMFIDNVEGAKALLEQEDDLSDAPDEFMDPLMCTLMRDPVKLPSSRNTVDRSTIKAHLLSDTTDPFNRAPLKIEDVIPDEELKAQIDDWLSKRRGGRTKAALDNATVESTDIPMEVDEAR</sequence>
<dbReference type="GO" id="GO:0005737">
    <property type="term" value="C:cytoplasm"/>
    <property type="evidence" value="ECO:0007669"/>
    <property type="project" value="UniProtKB-SubCell"/>
</dbReference>
<dbReference type="InterPro" id="IPR045132">
    <property type="entry name" value="UBE4"/>
</dbReference>
<dbReference type="SMART" id="SM00504">
    <property type="entry name" value="Ubox"/>
    <property type="match status" value="1"/>
</dbReference>
<dbReference type="GO" id="GO:0000151">
    <property type="term" value="C:ubiquitin ligase complex"/>
    <property type="evidence" value="ECO:0007669"/>
    <property type="project" value="InterPro"/>
</dbReference>
<keyword evidence="7" id="KW-0963">Cytoplasm</keyword>
<keyword evidence="8" id="KW-0808">Transferase</keyword>
<keyword evidence="10" id="KW-0539">Nucleus</keyword>
<evidence type="ECO:0000256" key="11">
    <source>
        <dbReference type="SAM" id="Coils"/>
    </source>
</evidence>
<evidence type="ECO:0000256" key="7">
    <source>
        <dbReference type="ARBA" id="ARBA00022490"/>
    </source>
</evidence>
<evidence type="ECO:0000256" key="8">
    <source>
        <dbReference type="ARBA" id="ARBA00022679"/>
    </source>
</evidence>
<dbReference type="CDD" id="cd16657">
    <property type="entry name" value="RING-Ubox_UBE4A"/>
    <property type="match status" value="1"/>
</dbReference>
<evidence type="ECO:0000256" key="1">
    <source>
        <dbReference type="ARBA" id="ARBA00000900"/>
    </source>
</evidence>
<evidence type="ECO:0000256" key="5">
    <source>
        <dbReference type="ARBA" id="ARBA00007434"/>
    </source>
</evidence>
<dbReference type="PROSITE" id="PS51698">
    <property type="entry name" value="U_BOX"/>
    <property type="match status" value="1"/>
</dbReference>
<evidence type="ECO:0000256" key="9">
    <source>
        <dbReference type="ARBA" id="ARBA00022786"/>
    </source>
</evidence>
<evidence type="ECO:0000313" key="16">
    <source>
        <dbReference type="Proteomes" id="UP000383932"/>
    </source>
</evidence>
<dbReference type="SUPFAM" id="SSF57850">
    <property type="entry name" value="RING/U-box"/>
    <property type="match status" value="1"/>
</dbReference>
<feature type="coiled-coil region" evidence="11">
    <location>
        <begin position="912"/>
        <end position="939"/>
    </location>
</feature>
<proteinExistence type="inferred from homology"/>
<dbReference type="GO" id="GO:0000209">
    <property type="term" value="P:protein polyubiquitination"/>
    <property type="evidence" value="ECO:0007669"/>
    <property type="project" value="TreeGrafter"/>
</dbReference>
<dbReference type="Pfam" id="PF10408">
    <property type="entry name" value="Ufd2P_core"/>
    <property type="match status" value="1"/>
</dbReference>
<dbReference type="InterPro" id="IPR013083">
    <property type="entry name" value="Znf_RING/FYVE/PHD"/>
</dbReference>
<feature type="signal peptide" evidence="13">
    <location>
        <begin position="1"/>
        <end position="25"/>
    </location>
</feature>
<comment type="catalytic activity">
    <reaction evidence="1">
        <text>S-ubiquitinyl-[E2 ubiquitin-conjugating enzyme]-L-cysteine + [acceptor protein]-L-lysine = [E2 ubiquitin-conjugating enzyme]-L-cysteine + N(6)-ubiquitinyl-[acceptor protein]-L-lysine.</text>
        <dbReference type="EC" id="2.3.2.27"/>
    </reaction>
</comment>
<dbReference type="AlphaFoldDB" id="A0A5N5QVZ3"/>
<comment type="caution">
    <text evidence="15">The sequence shown here is derived from an EMBL/GenBank/DDBJ whole genome shotgun (WGS) entry which is preliminary data.</text>
</comment>
<dbReference type="Pfam" id="PF04564">
    <property type="entry name" value="U-box"/>
    <property type="match status" value="1"/>
</dbReference>
<dbReference type="GO" id="GO:0036503">
    <property type="term" value="P:ERAD pathway"/>
    <property type="evidence" value="ECO:0007669"/>
    <property type="project" value="InterPro"/>
</dbReference>
<evidence type="ECO:0000256" key="2">
    <source>
        <dbReference type="ARBA" id="ARBA00004123"/>
    </source>
</evidence>
<evidence type="ECO:0000256" key="13">
    <source>
        <dbReference type="SAM" id="SignalP"/>
    </source>
</evidence>
<evidence type="ECO:0000259" key="14">
    <source>
        <dbReference type="PROSITE" id="PS51698"/>
    </source>
</evidence>
<evidence type="ECO:0000256" key="10">
    <source>
        <dbReference type="ARBA" id="ARBA00023242"/>
    </source>
</evidence>
<keyword evidence="16" id="KW-1185">Reference proteome</keyword>
<dbReference type="Proteomes" id="UP000383932">
    <property type="component" value="Unassembled WGS sequence"/>
</dbReference>